<keyword evidence="11 23" id="KW-0732">Signal</keyword>
<evidence type="ECO:0000256" key="16">
    <source>
        <dbReference type="ARBA" id="ARBA00023288"/>
    </source>
</evidence>
<keyword evidence="12 24" id="KW-0378">Hydrolase</keyword>
<dbReference type="SUPFAM" id="SSF51445">
    <property type="entry name" value="(Trans)glycosidases"/>
    <property type="match status" value="1"/>
</dbReference>
<sequence length="293" mass="31691">MKAVAAAASLLGALPLASALAKGFNIAAERPDGSCKSAADWDYNFKQMKALPGSFTDVRVYAASDCNTLELAVPAAKANNVKLLVGVWTQNDDHFSQEKAALERAIAANGVDWISGVSVGSEDLYRGETTADIMAQKIYDVRGMISQDKYGGKNIKVGHVDTYNAYNASSAAVIKAADFIGMDAYPYWQGVTPDQGKATFQEALDTTQGFIDQFHPGAELWITETGWPTAGPSFGNSHASPANAQVFWKDVLCGLSKNYNTWWFTLRDYQNAPASQAFGVLDQNFQPIFDLNC</sequence>
<keyword evidence="14" id="KW-0325">Glycoprotein</keyword>
<evidence type="ECO:0000256" key="15">
    <source>
        <dbReference type="ARBA" id="ARBA00023277"/>
    </source>
</evidence>
<evidence type="ECO:0000256" key="10">
    <source>
        <dbReference type="ARBA" id="ARBA00022622"/>
    </source>
</evidence>
<dbReference type="EMBL" id="ML995478">
    <property type="protein sequence ID" value="KAF2145169.1"/>
    <property type="molecule type" value="Genomic_DNA"/>
</dbReference>
<comment type="similarity">
    <text evidence="4 22">Belongs to the glycosyl hydrolase 17 family.</text>
</comment>
<keyword evidence="7" id="KW-1003">Cell membrane</keyword>
<keyword evidence="8" id="KW-0134">Cell wall</keyword>
<evidence type="ECO:0000256" key="11">
    <source>
        <dbReference type="ARBA" id="ARBA00022729"/>
    </source>
</evidence>
<evidence type="ECO:0000256" key="17">
    <source>
        <dbReference type="ARBA" id="ARBA00023316"/>
    </source>
</evidence>
<dbReference type="OrthoDB" id="77201at2759"/>
<dbReference type="GO" id="GO:0000272">
    <property type="term" value="P:polysaccharide catabolic process"/>
    <property type="evidence" value="ECO:0007669"/>
    <property type="project" value="UniProtKB-KW"/>
</dbReference>
<evidence type="ECO:0000256" key="23">
    <source>
        <dbReference type="SAM" id="SignalP"/>
    </source>
</evidence>
<dbReference type="Pfam" id="PF00332">
    <property type="entry name" value="Glyco_hydro_17"/>
    <property type="match status" value="1"/>
</dbReference>
<proteinExistence type="inferred from homology"/>
<dbReference type="InterPro" id="IPR017853">
    <property type="entry name" value="GH"/>
</dbReference>
<feature type="chain" id="PRO_5025558324" description="Probable glucan endo-1,3-beta-glucosidase eglC" evidence="23">
    <location>
        <begin position="20"/>
        <end position="293"/>
    </location>
</feature>
<reference evidence="24" key="1">
    <citation type="journal article" date="2020" name="Stud. Mycol.">
        <title>101 Dothideomycetes genomes: a test case for predicting lifestyles and emergence of pathogens.</title>
        <authorList>
            <person name="Haridas S."/>
            <person name="Albert R."/>
            <person name="Binder M."/>
            <person name="Bloem J."/>
            <person name="Labutti K."/>
            <person name="Salamov A."/>
            <person name="Andreopoulos B."/>
            <person name="Baker S."/>
            <person name="Barry K."/>
            <person name="Bills G."/>
            <person name="Bluhm B."/>
            <person name="Cannon C."/>
            <person name="Castanera R."/>
            <person name="Culley D."/>
            <person name="Daum C."/>
            <person name="Ezra D."/>
            <person name="Gonzalez J."/>
            <person name="Henrissat B."/>
            <person name="Kuo A."/>
            <person name="Liang C."/>
            <person name="Lipzen A."/>
            <person name="Lutzoni F."/>
            <person name="Magnuson J."/>
            <person name="Mondo S."/>
            <person name="Nolan M."/>
            <person name="Ohm R."/>
            <person name="Pangilinan J."/>
            <person name="Park H.-J."/>
            <person name="Ramirez L."/>
            <person name="Alfaro M."/>
            <person name="Sun H."/>
            <person name="Tritt A."/>
            <person name="Yoshinaga Y."/>
            <person name="Zwiers L.-H."/>
            <person name="Turgeon B."/>
            <person name="Goodwin S."/>
            <person name="Spatafora J."/>
            <person name="Crous P."/>
            <person name="Grigoriev I."/>
        </authorList>
    </citation>
    <scope>NUCLEOTIDE SEQUENCE</scope>
    <source>
        <strain evidence="24">CBS 121167</strain>
    </source>
</reference>
<dbReference type="RefSeq" id="XP_033400881.1">
    <property type="nucleotide sequence ID" value="XM_033535331.1"/>
</dbReference>
<dbReference type="GO" id="GO:0005886">
    <property type="term" value="C:plasma membrane"/>
    <property type="evidence" value="ECO:0007669"/>
    <property type="project" value="UniProtKB-SubCell"/>
</dbReference>
<name>A0A6A6BM20_9PEZI</name>
<dbReference type="GO" id="GO:0071555">
    <property type="term" value="P:cell wall organization"/>
    <property type="evidence" value="ECO:0007669"/>
    <property type="project" value="UniProtKB-KW"/>
</dbReference>
<evidence type="ECO:0000256" key="1">
    <source>
        <dbReference type="ARBA" id="ARBA00000382"/>
    </source>
</evidence>
<dbReference type="GO" id="GO:0042973">
    <property type="term" value="F:glucan endo-1,3-beta-D-glucosidase activity"/>
    <property type="evidence" value="ECO:0007669"/>
    <property type="project" value="UniProtKB-EC"/>
</dbReference>
<dbReference type="PANTHER" id="PTHR16631">
    <property type="entry name" value="GLUCAN 1,3-BETA-GLUCOSIDASE"/>
    <property type="match status" value="1"/>
</dbReference>
<keyword evidence="25" id="KW-1185">Reference proteome</keyword>
<keyword evidence="16" id="KW-0449">Lipoprotein</keyword>
<dbReference type="InterPro" id="IPR000490">
    <property type="entry name" value="Glyco_hydro_17"/>
</dbReference>
<organism evidence="24 25">
    <name type="scientific">Aplosporella prunicola CBS 121167</name>
    <dbReference type="NCBI Taxonomy" id="1176127"/>
    <lineage>
        <taxon>Eukaryota</taxon>
        <taxon>Fungi</taxon>
        <taxon>Dikarya</taxon>
        <taxon>Ascomycota</taxon>
        <taxon>Pezizomycotina</taxon>
        <taxon>Dothideomycetes</taxon>
        <taxon>Dothideomycetes incertae sedis</taxon>
        <taxon>Botryosphaeriales</taxon>
        <taxon>Aplosporellaceae</taxon>
        <taxon>Aplosporella</taxon>
    </lineage>
</organism>
<protein>
    <recommendedName>
        <fullName evidence="6">Probable glucan endo-1,3-beta-glucosidase eglC</fullName>
        <ecNumber evidence="5">3.2.1.39</ecNumber>
    </recommendedName>
    <alternativeName>
        <fullName evidence="20">Endo-1,3-beta-glucanase eglC</fullName>
    </alternativeName>
    <alternativeName>
        <fullName evidence="21">Laminarinase eglC</fullName>
    </alternativeName>
</protein>
<dbReference type="GO" id="GO:0098552">
    <property type="term" value="C:side of membrane"/>
    <property type="evidence" value="ECO:0007669"/>
    <property type="project" value="UniProtKB-KW"/>
</dbReference>
<evidence type="ECO:0000256" key="14">
    <source>
        <dbReference type="ARBA" id="ARBA00023180"/>
    </source>
</evidence>
<evidence type="ECO:0000313" key="24">
    <source>
        <dbReference type="EMBL" id="KAF2145169.1"/>
    </source>
</evidence>
<dbReference type="GO" id="GO:0009986">
    <property type="term" value="C:cell surface"/>
    <property type="evidence" value="ECO:0007669"/>
    <property type="project" value="TreeGrafter"/>
</dbReference>
<evidence type="ECO:0000256" key="8">
    <source>
        <dbReference type="ARBA" id="ARBA00022512"/>
    </source>
</evidence>
<evidence type="ECO:0000256" key="22">
    <source>
        <dbReference type="RuleBase" id="RU004335"/>
    </source>
</evidence>
<keyword evidence="9" id="KW-0964">Secreted</keyword>
<keyword evidence="18" id="KW-0624">Polysaccharide degradation</keyword>
<dbReference type="Proteomes" id="UP000799438">
    <property type="component" value="Unassembled WGS sequence"/>
</dbReference>
<evidence type="ECO:0000256" key="13">
    <source>
        <dbReference type="ARBA" id="ARBA00023136"/>
    </source>
</evidence>
<keyword evidence="15" id="KW-0119">Carbohydrate metabolism</keyword>
<keyword evidence="17" id="KW-0961">Cell wall biogenesis/degradation</keyword>
<evidence type="ECO:0000313" key="25">
    <source>
        <dbReference type="Proteomes" id="UP000799438"/>
    </source>
</evidence>
<dbReference type="Gene3D" id="3.20.20.80">
    <property type="entry name" value="Glycosidases"/>
    <property type="match status" value="1"/>
</dbReference>
<gene>
    <name evidence="24" type="ORF">K452DRAFT_135439</name>
</gene>
<evidence type="ECO:0000256" key="2">
    <source>
        <dbReference type="ARBA" id="ARBA00004191"/>
    </source>
</evidence>
<feature type="signal peptide" evidence="23">
    <location>
        <begin position="1"/>
        <end position="19"/>
    </location>
</feature>
<dbReference type="GeneID" id="54292825"/>
<comment type="function">
    <text evidence="19">Glucanases play a role in cell expansion during growth, in cell-cell fusion during mating, and in spore release during sporulation. This enzyme may be involved in beta-glucan degradation and also function biosynthetically as a transglycosylase.</text>
</comment>
<evidence type="ECO:0000256" key="5">
    <source>
        <dbReference type="ARBA" id="ARBA00012780"/>
    </source>
</evidence>
<comment type="subcellular location">
    <subcellularLocation>
        <location evidence="3">Cell membrane</location>
        <topology evidence="3">Lipid-anchor</topology>
        <topology evidence="3">GPI-anchor</topology>
    </subcellularLocation>
    <subcellularLocation>
        <location evidence="2">Secreted</location>
        <location evidence="2">Cell wall</location>
    </subcellularLocation>
</comment>
<keyword evidence="13" id="KW-0472">Membrane</keyword>
<evidence type="ECO:0000256" key="18">
    <source>
        <dbReference type="ARBA" id="ARBA00023326"/>
    </source>
</evidence>
<keyword evidence="10" id="KW-0336">GPI-anchor</keyword>
<dbReference type="EC" id="3.2.1.39" evidence="5"/>
<dbReference type="GO" id="GO:0005576">
    <property type="term" value="C:extracellular region"/>
    <property type="evidence" value="ECO:0007669"/>
    <property type="project" value="TreeGrafter"/>
</dbReference>
<evidence type="ECO:0000256" key="6">
    <source>
        <dbReference type="ARBA" id="ARBA00019762"/>
    </source>
</evidence>
<comment type="catalytic activity">
    <reaction evidence="1">
        <text>Hydrolysis of (1-&gt;3)-beta-D-glucosidic linkages in (1-&gt;3)-beta-D-glucans.</text>
        <dbReference type="EC" id="3.2.1.39"/>
    </reaction>
</comment>
<evidence type="ECO:0000256" key="4">
    <source>
        <dbReference type="ARBA" id="ARBA00008773"/>
    </source>
</evidence>
<dbReference type="PANTHER" id="PTHR16631:SF13">
    <property type="entry name" value="GLUCAN ENDO-1,3-BETA-GLUCOSIDASE EGLC-RELATED"/>
    <property type="match status" value="1"/>
</dbReference>
<evidence type="ECO:0000256" key="19">
    <source>
        <dbReference type="ARBA" id="ARBA00025152"/>
    </source>
</evidence>
<dbReference type="GO" id="GO:0009277">
    <property type="term" value="C:fungal-type cell wall"/>
    <property type="evidence" value="ECO:0007669"/>
    <property type="project" value="TreeGrafter"/>
</dbReference>
<evidence type="ECO:0000256" key="7">
    <source>
        <dbReference type="ARBA" id="ARBA00022475"/>
    </source>
</evidence>
<evidence type="ECO:0000256" key="21">
    <source>
        <dbReference type="ARBA" id="ARBA00032906"/>
    </source>
</evidence>
<evidence type="ECO:0000256" key="9">
    <source>
        <dbReference type="ARBA" id="ARBA00022525"/>
    </source>
</evidence>
<dbReference type="InterPro" id="IPR050732">
    <property type="entry name" value="Beta-glucan_modifiers"/>
</dbReference>
<accession>A0A6A6BM20</accession>
<dbReference type="AlphaFoldDB" id="A0A6A6BM20"/>
<evidence type="ECO:0000256" key="20">
    <source>
        <dbReference type="ARBA" id="ARBA00032134"/>
    </source>
</evidence>
<evidence type="ECO:0000256" key="3">
    <source>
        <dbReference type="ARBA" id="ARBA00004609"/>
    </source>
</evidence>
<evidence type="ECO:0000256" key="12">
    <source>
        <dbReference type="ARBA" id="ARBA00022801"/>
    </source>
</evidence>